<evidence type="ECO:0000313" key="2">
    <source>
        <dbReference type="EMBL" id="MBX7458046.1"/>
    </source>
</evidence>
<accession>A0ABS7IWX1</accession>
<reference evidence="2 3" key="1">
    <citation type="submission" date="2021-08" db="EMBL/GenBank/DDBJ databases">
        <title>Comparative Genomics Analysis of the Genus Qipengyuania Reveals Extensive Genetic Diversity and Metabolic Versatility, Including the Description of Fifteen Novel Species.</title>
        <authorList>
            <person name="Liu Y."/>
        </authorList>
    </citation>
    <scope>NUCLEOTIDE SEQUENCE [LARGE SCALE GENOMIC DNA]</scope>
    <source>
        <strain evidence="2 3">1NDH17</strain>
    </source>
</reference>
<sequence length="121" mass="13319">MTLSRNVRIASCTLVLCVLALLAPAYAQSPERSFLYCVASASEPGGKAYFTGVYPGTWEQSADDEESYFGHVSAKLDDGVERSTTYCYVLDSFDEAGLDRDEGKSMVSKQGWEPVDVTWRP</sequence>
<feature type="chain" id="PRO_5045522183" evidence="1">
    <location>
        <begin position="28"/>
        <end position="121"/>
    </location>
</feature>
<organism evidence="2 3">
    <name type="scientific">Qipengyuania polymorpha</name>
    <dbReference type="NCBI Taxonomy" id="2867234"/>
    <lineage>
        <taxon>Bacteria</taxon>
        <taxon>Pseudomonadati</taxon>
        <taxon>Pseudomonadota</taxon>
        <taxon>Alphaproteobacteria</taxon>
        <taxon>Sphingomonadales</taxon>
        <taxon>Erythrobacteraceae</taxon>
        <taxon>Qipengyuania</taxon>
    </lineage>
</organism>
<protein>
    <submittedName>
        <fullName evidence="2">Uncharacterized protein</fullName>
    </submittedName>
</protein>
<feature type="signal peptide" evidence="1">
    <location>
        <begin position="1"/>
        <end position="27"/>
    </location>
</feature>
<proteinExistence type="predicted"/>
<evidence type="ECO:0000256" key="1">
    <source>
        <dbReference type="SAM" id="SignalP"/>
    </source>
</evidence>
<comment type="caution">
    <text evidence="2">The sequence shown here is derived from an EMBL/GenBank/DDBJ whole genome shotgun (WGS) entry which is preliminary data.</text>
</comment>
<dbReference type="RefSeq" id="WP_221573443.1">
    <property type="nucleotide sequence ID" value="NZ_JAIGNK010000002.1"/>
</dbReference>
<keyword evidence="1" id="KW-0732">Signal</keyword>
<evidence type="ECO:0000313" key="3">
    <source>
        <dbReference type="Proteomes" id="UP000783253"/>
    </source>
</evidence>
<keyword evidence="3" id="KW-1185">Reference proteome</keyword>
<dbReference type="Proteomes" id="UP000783253">
    <property type="component" value="Unassembled WGS sequence"/>
</dbReference>
<gene>
    <name evidence="2" type="ORF">K3152_07280</name>
</gene>
<name>A0ABS7IWX1_9SPHN</name>
<dbReference type="EMBL" id="JAIGNK010000002">
    <property type="protein sequence ID" value="MBX7458046.1"/>
    <property type="molecule type" value="Genomic_DNA"/>
</dbReference>